<dbReference type="SUPFAM" id="SSF53448">
    <property type="entry name" value="Nucleotide-diphospho-sugar transferases"/>
    <property type="match status" value="1"/>
</dbReference>
<accession>A0A7M7LPG3</accession>
<evidence type="ECO:0000259" key="4">
    <source>
        <dbReference type="Pfam" id="PF03407"/>
    </source>
</evidence>
<dbReference type="Gene3D" id="3.90.550.10">
    <property type="entry name" value="Spore Coat Polysaccharide Biosynthesis Protein SpsA, Chain A"/>
    <property type="match status" value="1"/>
</dbReference>
<dbReference type="KEGG" id="spu:100891116"/>
<feature type="domain" description="Nucleotide-diphospho-sugar transferase" evidence="4">
    <location>
        <begin position="154"/>
        <end position="357"/>
    </location>
</feature>
<dbReference type="InParanoid" id="A0A7M7LPG3"/>
<evidence type="ECO:0000256" key="3">
    <source>
        <dbReference type="SAM" id="Phobius"/>
    </source>
</evidence>
<organism evidence="5 6">
    <name type="scientific">Strongylocentrotus purpuratus</name>
    <name type="common">Purple sea urchin</name>
    <dbReference type="NCBI Taxonomy" id="7668"/>
    <lineage>
        <taxon>Eukaryota</taxon>
        <taxon>Metazoa</taxon>
        <taxon>Echinodermata</taxon>
        <taxon>Eleutherozoa</taxon>
        <taxon>Echinozoa</taxon>
        <taxon>Echinoidea</taxon>
        <taxon>Euechinoidea</taxon>
        <taxon>Echinacea</taxon>
        <taxon>Camarodonta</taxon>
        <taxon>Echinidea</taxon>
        <taxon>Strongylocentrotidae</taxon>
        <taxon>Strongylocentrotus</taxon>
    </lineage>
</organism>
<feature type="transmembrane region" description="Helical" evidence="3">
    <location>
        <begin position="46"/>
        <end position="65"/>
    </location>
</feature>
<evidence type="ECO:0000313" key="6">
    <source>
        <dbReference type="Proteomes" id="UP000007110"/>
    </source>
</evidence>
<dbReference type="EnsemblMetazoa" id="XM_003727412">
    <property type="protein sequence ID" value="XP_003727460"/>
    <property type="gene ID" value="LOC100891116"/>
</dbReference>
<reference evidence="6" key="1">
    <citation type="submission" date="2015-02" db="EMBL/GenBank/DDBJ databases">
        <title>Genome sequencing for Strongylocentrotus purpuratus.</title>
        <authorList>
            <person name="Murali S."/>
            <person name="Liu Y."/>
            <person name="Vee V."/>
            <person name="English A."/>
            <person name="Wang M."/>
            <person name="Skinner E."/>
            <person name="Han Y."/>
            <person name="Muzny D.M."/>
            <person name="Worley K.C."/>
            <person name="Gibbs R.A."/>
        </authorList>
    </citation>
    <scope>NUCLEOTIDE SEQUENCE</scope>
</reference>
<name>A0A7M7LPG3_STRPU</name>
<keyword evidence="3" id="KW-1133">Transmembrane helix</keyword>
<dbReference type="GeneID" id="100891116"/>
<dbReference type="Proteomes" id="UP000007110">
    <property type="component" value="Unassembled WGS sequence"/>
</dbReference>
<sequence length="365" mass="42701">MCRNDDDNFLDLYTQYDMNARLMENIRSRGTPANNQTKMRKNTLRVGIKVVFLLSFAVLSFYLGWHAVPRSAAKRERAIPYKAPAASPTAASLSNNGRLPLQIDKCRENSTTRKPTPTHSRPRPRPRIILATTNKAFLDFTENWIESLKRCNVRDHVTIIAEDPSTYEILAKRHDINLELLLTSKTNLPDSDLAFGSQDYLRLVNKRPNYILRYLQRGTDVLFSDVDTVWLKNPLPFFEGGYDLYFGRDIYDDQTKPDLVCAGFVYYRATKATTDLIVKWIQRIHARPEIPDQQLLNHLLRNRTIRNTLKLKYLDQRQFPNGNDYFNVEWREKHANIEPIVVHNNWIKGHDIKIERFKNASMWYL</sequence>
<protein>
    <recommendedName>
        <fullName evidence="4">Nucleotide-diphospho-sugar transferase domain-containing protein</fullName>
    </recommendedName>
</protein>
<dbReference type="InterPro" id="IPR052636">
    <property type="entry name" value="UDP-D-xylose:L-fucose_XylT"/>
</dbReference>
<dbReference type="InterPro" id="IPR005069">
    <property type="entry name" value="Nucl-diP-sugar_transferase"/>
</dbReference>
<keyword evidence="3" id="KW-0812">Transmembrane</keyword>
<evidence type="ECO:0000313" key="5">
    <source>
        <dbReference type="EnsemblMetazoa" id="XP_003727460"/>
    </source>
</evidence>
<dbReference type="GO" id="GO:0005794">
    <property type="term" value="C:Golgi apparatus"/>
    <property type="evidence" value="ECO:0000318"/>
    <property type="project" value="GO_Central"/>
</dbReference>
<comment type="similarity">
    <text evidence="1">Belongs to the glycosyltransferase 77 family.</text>
</comment>
<dbReference type="RefSeq" id="XP_003727460.2">
    <property type="nucleotide sequence ID" value="XM_003727412.3"/>
</dbReference>
<evidence type="ECO:0000256" key="2">
    <source>
        <dbReference type="SAM" id="MobiDB-lite"/>
    </source>
</evidence>
<dbReference type="InterPro" id="IPR029044">
    <property type="entry name" value="Nucleotide-diphossugar_trans"/>
</dbReference>
<evidence type="ECO:0000256" key="1">
    <source>
        <dbReference type="ARBA" id="ARBA00007033"/>
    </source>
</evidence>
<keyword evidence="6" id="KW-1185">Reference proteome</keyword>
<keyword evidence="3" id="KW-0472">Membrane</keyword>
<dbReference type="OrthoDB" id="1712432at2759"/>
<dbReference type="Pfam" id="PF03407">
    <property type="entry name" value="Nucleotid_trans"/>
    <property type="match status" value="1"/>
</dbReference>
<dbReference type="PANTHER" id="PTHR47032:SF1">
    <property type="entry name" value="UDP-D-XYLOSE:L-FUCOSE ALPHA-1,3-D-XYLOSYLTRANSFERASE-RELATED"/>
    <property type="match status" value="1"/>
</dbReference>
<dbReference type="OMA" id="HIYLMSR"/>
<feature type="region of interest" description="Disordered" evidence="2">
    <location>
        <begin position="85"/>
        <end position="126"/>
    </location>
</feature>
<reference evidence="5" key="2">
    <citation type="submission" date="2021-01" db="UniProtKB">
        <authorList>
            <consortium name="EnsemblMetazoa"/>
        </authorList>
    </citation>
    <scope>IDENTIFICATION</scope>
</reference>
<dbReference type="GO" id="GO:0016757">
    <property type="term" value="F:glycosyltransferase activity"/>
    <property type="evidence" value="ECO:0000318"/>
    <property type="project" value="GO_Central"/>
</dbReference>
<dbReference type="AlphaFoldDB" id="A0A7M7LPG3"/>
<proteinExistence type="inferred from homology"/>
<dbReference type="PANTHER" id="PTHR47032">
    <property type="entry name" value="UDP-D-XYLOSE:L-FUCOSE ALPHA-1,3-D-XYLOSYLTRANSFERASE-RELATED"/>
    <property type="match status" value="1"/>
</dbReference>